<reference evidence="2 3" key="1">
    <citation type="journal article" date="2021" name="Comput. Struct. Biotechnol. J.">
        <title>De novo genome assembly of the potent medicinal plant Rehmannia glutinosa using nanopore technology.</title>
        <authorList>
            <person name="Ma L."/>
            <person name="Dong C."/>
            <person name="Song C."/>
            <person name="Wang X."/>
            <person name="Zheng X."/>
            <person name="Niu Y."/>
            <person name="Chen S."/>
            <person name="Feng W."/>
        </authorList>
    </citation>
    <scope>NUCLEOTIDE SEQUENCE [LARGE SCALE GENOMIC DNA]</scope>
    <source>
        <strain evidence="2">DH-2019</strain>
    </source>
</reference>
<dbReference type="PANTHER" id="PTHR47481:SF22">
    <property type="entry name" value="RETROTRANSPOSON GAG DOMAIN-CONTAINING PROTEIN"/>
    <property type="match status" value="1"/>
</dbReference>
<sequence length="347" mass="39154">MAAQLDLPTELRLLLQNLSSLVQVKLDNTNYHVWRIQIQTVLEAHDLLVWVDGTILPPAQCVDGSPNPAYSKWLKVDRYLRSCLIASISPPVLSHVSHLPSASEIWRTLEQRFHSISRSHVHQLKFRLHTLAKGSKSIHEYLDEVKSITDSLASVTKPMDEDDLVLYILKGLPIEFDTLRASIRVRPDAISVTELTNLLIVEELHIQSTKQLKIEDSPSDVHSVLYTTQQSRGNVSSNQFRRQQFRGKGRGRFDGGRGRFDGRGRGSGDTPVVTCQICGKPFHYVVNCWYRGDLVKIPPTKSVRPSSHMQHSQQSSQFKFPVAHFTQPSQASVQSPSLHNSNDQLTL</sequence>
<feature type="region of interest" description="Disordered" evidence="1">
    <location>
        <begin position="236"/>
        <end position="269"/>
    </location>
</feature>
<evidence type="ECO:0008006" key="4">
    <source>
        <dbReference type="Google" id="ProtNLM"/>
    </source>
</evidence>
<evidence type="ECO:0000313" key="3">
    <source>
        <dbReference type="Proteomes" id="UP001318860"/>
    </source>
</evidence>
<accession>A0ABR0XBJ1</accession>
<dbReference type="Pfam" id="PF14223">
    <property type="entry name" value="Retrotran_gag_2"/>
    <property type="match status" value="1"/>
</dbReference>
<keyword evidence="3" id="KW-1185">Reference proteome</keyword>
<comment type="caution">
    <text evidence="2">The sequence shown here is derived from an EMBL/GenBank/DDBJ whole genome shotgun (WGS) entry which is preliminary data.</text>
</comment>
<dbReference type="EMBL" id="JABTTQ020000005">
    <property type="protein sequence ID" value="KAK6156491.1"/>
    <property type="molecule type" value="Genomic_DNA"/>
</dbReference>
<gene>
    <name evidence="2" type="ORF">DH2020_010739</name>
</gene>
<evidence type="ECO:0000256" key="1">
    <source>
        <dbReference type="SAM" id="MobiDB-lite"/>
    </source>
</evidence>
<protein>
    <recommendedName>
        <fullName evidence="4">Retrotransposon Copia-like N-terminal domain-containing protein</fullName>
    </recommendedName>
</protein>
<feature type="region of interest" description="Disordered" evidence="1">
    <location>
        <begin position="325"/>
        <end position="347"/>
    </location>
</feature>
<feature type="compositionally biased region" description="Basic and acidic residues" evidence="1">
    <location>
        <begin position="251"/>
        <end position="266"/>
    </location>
</feature>
<dbReference type="Proteomes" id="UP001318860">
    <property type="component" value="Unassembled WGS sequence"/>
</dbReference>
<dbReference type="PANTHER" id="PTHR47481">
    <property type="match status" value="1"/>
</dbReference>
<organism evidence="2 3">
    <name type="scientific">Rehmannia glutinosa</name>
    <name type="common">Chinese foxglove</name>
    <dbReference type="NCBI Taxonomy" id="99300"/>
    <lineage>
        <taxon>Eukaryota</taxon>
        <taxon>Viridiplantae</taxon>
        <taxon>Streptophyta</taxon>
        <taxon>Embryophyta</taxon>
        <taxon>Tracheophyta</taxon>
        <taxon>Spermatophyta</taxon>
        <taxon>Magnoliopsida</taxon>
        <taxon>eudicotyledons</taxon>
        <taxon>Gunneridae</taxon>
        <taxon>Pentapetalae</taxon>
        <taxon>asterids</taxon>
        <taxon>lamiids</taxon>
        <taxon>Lamiales</taxon>
        <taxon>Orobanchaceae</taxon>
        <taxon>Rehmannieae</taxon>
        <taxon>Rehmannia</taxon>
    </lineage>
</organism>
<proteinExistence type="predicted"/>
<evidence type="ECO:0000313" key="2">
    <source>
        <dbReference type="EMBL" id="KAK6156491.1"/>
    </source>
</evidence>
<feature type="compositionally biased region" description="Polar residues" evidence="1">
    <location>
        <begin position="326"/>
        <end position="347"/>
    </location>
</feature>
<name>A0ABR0XBJ1_REHGL</name>